<sequence length="189" mass="20596">MTCSQKNSLQGSSEFCGVLFPKGGDGLCCPHWQLQGLVVAASPALALCLTSTTYNIICSRVTHYTIITKHKQIRLPNCQPTSKRAIILDPSVRATTRTLTQATLVNSSHNSRNAHVHPPSRATTKGMPLQATTQGMPHVYPLSQATTQGTLQQVDHAHPKPCRPRISKAYKYFVPTLSSRVALEQPGKI</sequence>
<evidence type="ECO:0000313" key="3">
    <source>
        <dbReference type="Proteomes" id="UP000501690"/>
    </source>
</evidence>
<evidence type="ECO:0000256" key="1">
    <source>
        <dbReference type="SAM" id="MobiDB-lite"/>
    </source>
</evidence>
<name>A0A4D6LCT1_VIGUN</name>
<dbReference type="AlphaFoldDB" id="A0A4D6LCT1"/>
<organism evidence="2 3">
    <name type="scientific">Vigna unguiculata</name>
    <name type="common">Cowpea</name>
    <dbReference type="NCBI Taxonomy" id="3917"/>
    <lineage>
        <taxon>Eukaryota</taxon>
        <taxon>Viridiplantae</taxon>
        <taxon>Streptophyta</taxon>
        <taxon>Embryophyta</taxon>
        <taxon>Tracheophyta</taxon>
        <taxon>Spermatophyta</taxon>
        <taxon>Magnoliopsida</taxon>
        <taxon>eudicotyledons</taxon>
        <taxon>Gunneridae</taxon>
        <taxon>Pentapetalae</taxon>
        <taxon>rosids</taxon>
        <taxon>fabids</taxon>
        <taxon>Fabales</taxon>
        <taxon>Fabaceae</taxon>
        <taxon>Papilionoideae</taxon>
        <taxon>50 kb inversion clade</taxon>
        <taxon>NPAAA clade</taxon>
        <taxon>indigoferoid/millettioid clade</taxon>
        <taxon>Phaseoleae</taxon>
        <taxon>Vigna</taxon>
    </lineage>
</organism>
<gene>
    <name evidence="2" type="ORF">DEO72_LG3g824</name>
</gene>
<protein>
    <submittedName>
        <fullName evidence="2">Uncharacterized protein</fullName>
    </submittedName>
</protein>
<dbReference type="Proteomes" id="UP000501690">
    <property type="component" value="Linkage Group LG3"/>
</dbReference>
<feature type="region of interest" description="Disordered" evidence="1">
    <location>
        <begin position="107"/>
        <end position="126"/>
    </location>
</feature>
<reference evidence="2 3" key="1">
    <citation type="submission" date="2019-04" db="EMBL/GenBank/DDBJ databases">
        <title>An improved genome assembly and genetic linkage map for asparagus bean, Vigna unguiculata ssp. sesquipedialis.</title>
        <authorList>
            <person name="Xia Q."/>
            <person name="Zhang R."/>
            <person name="Dong Y."/>
        </authorList>
    </citation>
    <scope>NUCLEOTIDE SEQUENCE [LARGE SCALE GENOMIC DNA]</scope>
    <source>
        <tissue evidence="2">Leaf</tissue>
    </source>
</reference>
<dbReference type="EMBL" id="CP039347">
    <property type="protein sequence ID" value="QCD86303.1"/>
    <property type="molecule type" value="Genomic_DNA"/>
</dbReference>
<evidence type="ECO:0000313" key="2">
    <source>
        <dbReference type="EMBL" id="QCD86303.1"/>
    </source>
</evidence>
<keyword evidence="3" id="KW-1185">Reference proteome</keyword>
<proteinExistence type="predicted"/>
<accession>A0A4D6LCT1</accession>